<dbReference type="SUPFAM" id="SSF57667">
    <property type="entry name" value="beta-beta-alpha zinc fingers"/>
    <property type="match status" value="1"/>
</dbReference>
<evidence type="ECO:0000256" key="3">
    <source>
        <dbReference type="ARBA" id="ARBA00022737"/>
    </source>
</evidence>
<evidence type="ECO:0000259" key="8">
    <source>
        <dbReference type="PROSITE" id="PS50157"/>
    </source>
</evidence>
<dbReference type="AlphaFoldDB" id="A0A7K6DXX9"/>
<sequence>SFSQVSTLMQHQVTHTGEKPYDCGECGESFSWMSSLIRHQSIHTGKKPYDCGKCGK</sequence>
<keyword evidence="2" id="KW-0479">Metal-binding</keyword>
<dbReference type="Pfam" id="PF00096">
    <property type="entry name" value="zf-C2H2"/>
    <property type="match status" value="1"/>
</dbReference>
<dbReference type="InterPro" id="IPR036236">
    <property type="entry name" value="Znf_C2H2_sf"/>
</dbReference>
<evidence type="ECO:0000256" key="7">
    <source>
        <dbReference type="PROSITE-ProRule" id="PRU00042"/>
    </source>
</evidence>
<keyword evidence="6" id="KW-0539">Nucleus</keyword>
<keyword evidence="10" id="KW-1185">Reference proteome</keyword>
<comment type="caution">
    <text evidence="9">The sequence shown here is derived from an EMBL/GenBank/DDBJ whole genome shotgun (WGS) entry which is preliminary data.</text>
</comment>
<dbReference type="FunFam" id="3.30.160.60:FF:002343">
    <property type="entry name" value="Zinc finger protein 33A"/>
    <property type="match status" value="1"/>
</dbReference>
<keyword evidence="5" id="KW-0862">Zinc</keyword>
<dbReference type="GO" id="GO:0005634">
    <property type="term" value="C:nucleus"/>
    <property type="evidence" value="ECO:0007669"/>
    <property type="project" value="UniProtKB-SubCell"/>
</dbReference>
<dbReference type="Proteomes" id="UP000575029">
    <property type="component" value="Unassembled WGS sequence"/>
</dbReference>
<keyword evidence="4 7" id="KW-0863">Zinc-finger</keyword>
<organism evidence="9 10">
    <name type="scientific">Grantiella picta</name>
    <dbReference type="NCBI Taxonomy" id="266360"/>
    <lineage>
        <taxon>Eukaryota</taxon>
        <taxon>Metazoa</taxon>
        <taxon>Chordata</taxon>
        <taxon>Craniata</taxon>
        <taxon>Vertebrata</taxon>
        <taxon>Euteleostomi</taxon>
        <taxon>Archelosauria</taxon>
        <taxon>Archosauria</taxon>
        <taxon>Dinosauria</taxon>
        <taxon>Saurischia</taxon>
        <taxon>Theropoda</taxon>
        <taxon>Coelurosauria</taxon>
        <taxon>Aves</taxon>
        <taxon>Neognathae</taxon>
        <taxon>Neoaves</taxon>
        <taxon>Telluraves</taxon>
        <taxon>Australaves</taxon>
        <taxon>Passeriformes</taxon>
        <taxon>Meliphagoidea</taxon>
        <taxon>Meliphagidae</taxon>
        <taxon>Grantiella</taxon>
    </lineage>
</organism>
<accession>A0A7K6DXX9</accession>
<dbReference type="GO" id="GO:0008270">
    <property type="term" value="F:zinc ion binding"/>
    <property type="evidence" value="ECO:0007669"/>
    <property type="project" value="UniProtKB-KW"/>
</dbReference>
<dbReference type="EMBL" id="VZRM01000615">
    <property type="protein sequence ID" value="NWV31197.1"/>
    <property type="molecule type" value="Genomic_DNA"/>
</dbReference>
<protein>
    <submittedName>
        <fullName evidence="9">ZSCA2 protein</fullName>
    </submittedName>
</protein>
<comment type="subcellular location">
    <subcellularLocation>
        <location evidence="1">Nucleus</location>
    </subcellularLocation>
</comment>
<evidence type="ECO:0000313" key="9">
    <source>
        <dbReference type="EMBL" id="NWV31197.1"/>
    </source>
</evidence>
<dbReference type="GO" id="GO:0000978">
    <property type="term" value="F:RNA polymerase II cis-regulatory region sequence-specific DNA binding"/>
    <property type="evidence" value="ECO:0007669"/>
    <property type="project" value="TreeGrafter"/>
</dbReference>
<keyword evidence="3" id="KW-0677">Repeat</keyword>
<feature type="domain" description="C2H2-type" evidence="8">
    <location>
        <begin position="1"/>
        <end position="20"/>
    </location>
</feature>
<reference evidence="9 10" key="1">
    <citation type="submission" date="2019-09" db="EMBL/GenBank/DDBJ databases">
        <title>Bird 10,000 Genomes (B10K) Project - Family phase.</title>
        <authorList>
            <person name="Zhang G."/>
        </authorList>
    </citation>
    <scope>NUCLEOTIDE SEQUENCE [LARGE SCALE GENOMIC DNA]</scope>
    <source>
        <strain evidence="9">B10K-DU-029-50</strain>
        <tissue evidence="9">Heart</tissue>
    </source>
</reference>
<dbReference type="GO" id="GO:0000981">
    <property type="term" value="F:DNA-binding transcription factor activity, RNA polymerase II-specific"/>
    <property type="evidence" value="ECO:0007669"/>
    <property type="project" value="TreeGrafter"/>
</dbReference>
<evidence type="ECO:0000256" key="4">
    <source>
        <dbReference type="ARBA" id="ARBA00022771"/>
    </source>
</evidence>
<evidence type="ECO:0000256" key="6">
    <source>
        <dbReference type="ARBA" id="ARBA00023242"/>
    </source>
</evidence>
<name>A0A7K6DXX9_9PASS</name>
<evidence type="ECO:0000256" key="5">
    <source>
        <dbReference type="ARBA" id="ARBA00022833"/>
    </source>
</evidence>
<gene>
    <name evidence="9" type="primary">Zscan2</name>
    <name evidence="9" type="ORF">GRAPIC_R08761</name>
</gene>
<dbReference type="SMART" id="SM00355">
    <property type="entry name" value="ZnF_C2H2"/>
    <property type="match status" value="1"/>
</dbReference>
<feature type="non-terminal residue" evidence="9">
    <location>
        <position position="56"/>
    </location>
</feature>
<dbReference type="PROSITE" id="PS50157">
    <property type="entry name" value="ZINC_FINGER_C2H2_2"/>
    <property type="match status" value="2"/>
</dbReference>
<dbReference type="InterPro" id="IPR013087">
    <property type="entry name" value="Znf_C2H2_type"/>
</dbReference>
<dbReference type="PANTHER" id="PTHR23226:SF366">
    <property type="entry name" value="ZINC FINGER PROTEIN ZFP2"/>
    <property type="match status" value="1"/>
</dbReference>
<dbReference type="PANTHER" id="PTHR23226">
    <property type="entry name" value="ZINC FINGER AND SCAN DOMAIN-CONTAINING"/>
    <property type="match status" value="1"/>
</dbReference>
<evidence type="ECO:0000256" key="1">
    <source>
        <dbReference type="ARBA" id="ARBA00004123"/>
    </source>
</evidence>
<feature type="non-terminal residue" evidence="9">
    <location>
        <position position="1"/>
    </location>
</feature>
<dbReference type="PROSITE" id="PS00028">
    <property type="entry name" value="ZINC_FINGER_C2H2_1"/>
    <property type="match status" value="1"/>
</dbReference>
<feature type="domain" description="C2H2-type" evidence="8">
    <location>
        <begin position="21"/>
        <end position="48"/>
    </location>
</feature>
<evidence type="ECO:0000256" key="2">
    <source>
        <dbReference type="ARBA" id="ARBA00022723"/>
    </source>
</evidence>
<proteinExistence type="predicted"/>
<dbReference type="Gene3D" id="3.30.160.60">
    <property type="entry name" value="Classic Zinc Finger"/>
    <property type="match status" value="3"/>
</dbReference>
<evidence type="ECO:0000313" key="10">
    <source>
        <dbReference type="Proteomes" id="UP000575029"/>
    </source>
</evidence>